<evidence type="ECO:0000259" key="5">
    <source>
        <dbReference type="PROSITE" id="PS50893"/>
    </source>
</evidence>
<protein>
    <submittedName>
        <fullName evidence="6">ATP-binding cassette domain-containing protein</fullName>
    </submittedName>
</protein>
<accession>A0ABV8KNM6</accession>
<keyword evidence="1" id="KW-0813">Transport</keyword>
<dbReference type="InterPro" id="IPR027417">
    <property type="entry name" value="P-loop_NTPase"/>
</dbReference>
<feature type="domain" description="ABC transporter" evidence="5">
    <location>
        <begin position="8"/>
        <end position="243"/>
    </location>
</feature>
<gene>
    <name evidence="6" type="ORF">ACFOX0_16835</name>
</gene>
<dbReference type="GO" id="GO:0005524">
    <property type="term" value="F:ATP binding"/>
    <property type="evidence" value="ECO:0007669"/>
    <property type="project" value="UniProtKB-KW"/>
</dbReference>
<dbReference type="Pfam" id="PF00005">
    <property type="entry name" value="ABC_tran"/>
    <property type="match status" value="1"/>
</dbReference>
<evidence type="ECO:0000256" key="2">
    <source>
        <dbReference type="ARBA" id="ARBA00022741"/>
    </source>
</evidence>
<evidence type="ECO:0000256" key="1">
    <source>
        <dbReference type="ARBA" id="ARBA00022448"/>
    </source>
</evidence>
<dbReference type="SMART" id="SM00382">
    <property type="entry name" value="AAA"/>
    <property type="match status" value="1"/>
</dbReference>
<reference evidence="7" key="1">
    <citation type="journal article" date="2019" name="Int. J. Syst. Evol. Microbiol.">
        <title>The Global Catalogue of Microorganisms (GCM) 10K type strain sequencing project: providing services to taxonomists for standard genome sequencing and annotation.</title>
        <authorList>
            <consortium name="The Broad Institute Genomics Platform"/>
            <consortium name="The Broad Institute Genome Sequencing Center for Infectious Disease"/>
            <person name="Wu L."/>
            <person name="Ma J."/>
        </authorList>
    </citation>
    <scope>NUCLEOTIDE SEQUENCE [LARGE SCALE GENOMIC DNA]</scope>
    <source>
        <strain evidence="7">2902at01</strain>
    </source>
</reference>
<proteinExistence type="inferred from homology"/>
<comment type="caution">
    <text evidence="6">The sequence shown here is derived from an EMBL/GenBank/DDBJ whole genome shotgun (WGS) entry which is preliminary data.</text>
</comment>
<dbReference type="SUPFAM" id="SSF52540">
    <property type="entry name" value="P-loop containing nucleoside triphosphate hydrolases"/>
    <property type="match status" value="1"/>
</dbReference>
<evidence type="ECO:0000313" key="7">
    <source>
        <dbReference type="Proteomes" id="UP001595868"/>
    </source>
</evidence>
<name>A0ABV8KNM6_9ACTN</name>
<dbReference type="RefSeq" id="WP_377546666.1">
    <property type="nucleotide sequence ID" value="NZ_JBHSBN010000010.1"/>
</dbReference>
<dbReference type="Gene3D" id="3.40.50.300">
    <property type="entry name" value="P-loop containing nucleotide triphosphate hydrolases"/>
    <property type="match status" value="1"/>
</dbReference>
<dbReference type="Pfam" id="PF13732">
    <property type="entry name" value="DrrA1-3_C"/>
    <property type="match status" value="1"/>
</dbReference>
<dbReference type="PANTHER" id="PTHR43582:SF5">
    <property type="entry name" value="ABC TRANSPORTER"/>
    <property type="match status" value="1"/>
</dbReference>
<keyword evidence="3 6" id="KW-0067">ATP-binding</keyword>
<dbReference type="Proteomes" id="UP001595868">
    <property type="component" value="Unassembled WGS sequence"/>
</dbReference>
<organism evidence="6 7">
    <name type="scientific">Micromonospora zhanjiangensis</name>
    <dbReference type="NCBI Taxonomy" id="1522057"/>
    <lineage>
        <taxon>Bacteria</taxon>
        <taxon>Bacillati</taxon>
        <taxon>Actinomycetota</taxon>
        <taxon>Actinomycetes</taxon>
        <taxon>Micromonosporales</taxon>
        <taxon>Micromonosporaceae</taxon>
        <taxon>Micromonospora</taxon>
    </lineage>
</organism>
<keyword evidence="7" id="KW-1185">Reference proteome</keyword>
<dbReference type="InterPro" id="IPR005894">
    <property type="entry name" value="DrrA"/>
</dbReference>
<comment type="similarity">
    <text evidence="4">Belongs to the ABC transporter superfamily. Drug exporter-1 (DrugE1) (TC 3.A.1.105) family.</text>
</comment>
<keyword evidence="2" id="KW-0547">Nucleotide-binding</keyword>
<evidence type="ECO:0000256" key="3">
    <source>
        <dbReference type="ARBA" id="ARBA00022840"/>
    </source>
</evidence>
<sequence>MSAPDRAIEAVDLVKTYGRAARKVRALDGVTFSVRPGIVFALLGPNGAGKSTTVRILATLSSPEAGQARVAGVDVRRDPARVRRLIGYVSQKPAFDPVGTGLENLVLHGRLHGASAATARRRAGELLDRFDLAPAARRPAGTWSGGMQRKLDIAMGLMHRPRVLFLDEPTTGLDPEARRELWTQISGLTRQDGLTVLLTTHYLEEADQLAAELVIVDAGRVVAAGSPDQLKNDLAGDTVRLGLADRTQAARAHRAMGGLPAVTEVDTDGAVLRARVADGAAALPAMLAALHTAAVELTAVSVARPSLDDVYLRHAGRSFADADRTSAVREEVRS</sequence>
<dbReference type="InterPro" id="IPR003593">
    <property type="entry name" value="AAA+_ATPase"/>
</dbReference>
<dbReference type="PROSITE" id="PS50893">
    <property type="entry name" value="ABC_TRANSPORTER_2"/>
    <property type="match status" value="1"/>
</dbReference>
<evidence type="ECO:0000313" key="6">
    <source>
        <dbReference type="EMBL" id="MFC4107581.1"/>
    </source>
</evidence>
<dbReference type="InterPro" id="IPR003439">
    <property type="entry name" value="ABC_transporter-like_ATP-bd"/>
</dbReference>
<dbReference type="EMBL" id="JBHSBN010000010">
    <property type="protein sequence ID" value="MFC4107581.1"/>
    <property type="molecule type" value="Genomic_DNA"/>
</dbReference>
<evidence type="ECO:0000256" key="4">
    <source>
        <dbReference type="ARBA" id="ARBA00049985"/>
    </source>
</evidence>
<dbReference type="PANTHER" id="PTHR43582">
    <property type="entry name" value="LINEARMYCIN RESISTANCE ATP-BINDING PROTEIN LNRL"/>
    <property type="match status" value="1"/>
</dbReference>
<dbReference type="NCBIfam" id="TIGR01188">
    <property type="entry name" value="drrA"/>
    <property type="match status" value="1"/>
</dbReference>
<dbReference type="InterPro" id="IPR025302">
    <property type="entry name" value="DrrA1/2-like_C"/>
</dbReference>